<dbReference type="EMBL" id="MGAF01000056">
    <property type="protein sequence ID" value="OGK39149.1"/>
    <property type="molecule type" value="Genomic_DNA"/>
</dbReference>
<dbReference type="Gene3D" id="3.40.1440.10">
    <property type="entry name" value="GIY-YIG endonuclease"/>
    <property type="match status" value="1"/>
</dbReference>
<dbReference type="InterPro" id="IPR050190">
    <property type="entry name" value="UPF0213_domain"/>
</dbReference>
<sequence>MTSKLYFVYILTNFTHSVLYTGITHNIKERVYYHKNKIGSEFTAKYNVNKLVYYEVFEDPENAIKREKSNELPCGRDHRVSYVISKDPAMAD</sequence>
<name>A0A1F7I6Z8_9BACT</name>
<organism evidence="4 5">
    <name type="scientific">Candidatus Roizmanbacteria bacterium RIFCSPLOWO2_01_FULL_35_13</name>
    <dbReference type="NCBI Taxonomy" id="1802055"/>
    <lineage>
        <taxon>Bacteria</taxon>
        <taxon>Candidatus Roizmaniibacteriota</taxon>
    </lineage>
</organism>
<keyword evidence="2" id="KW-1133">Transmembrane helix</keyword>
<dbReference type="SUPFAM" id="SSF82771">
    <property type="entry name" value="GIY-YIG endonuclease"/>
    <property type="match status" value="1"/>
</dbReference>
<feature type="transmembrane region" description="Helical" evidence="2">
    <location>
        <begin position="6"/>
        <end position="27"/>
    </location>
</feature>
<feature type="domain" description="GIY-YIG" evidence="3">
    <location>
        <begin position="4"/>
        <end position="84"/>
    </location>
</feature>
<keyword evidence="2" id="KW-0472">Membrane</keyword>
<dbReference type="Proteomes" id="UP000179270">
    <property type="component" value="Unassembled WGS sequence"/>
</dbReference>
<dbReference type="AlphaFoldDB" id="A0A1F7I6Z8"/>
<accession>A0A1F7I6Z8</accession>
<evidence type="ECO:0000313" key="4">
    <source>
        <dbReference type="EMBL" id="OGK39149.1"/>
    </source>
</evidence>
<evidence type="ECO:0000256" key="2">
    <source>
        <dbReference type="SAM" id="Phobius"/>
    </source>
</evidence>
<dbReference type="InterPro" id="IPR035901">
    <property type="entry name" value="GIY-YIG_endonuc_sf"/>
</dbReference>
<evidence type="ECO:0000313" key="5">
    <source>
        <dbReference type="Proteomes" id="UP000179270"/>
    </source>
</evidence>
<keyword evidence="2" id="KW-0812">Transmembrane</keyword>
<evidence type="ECO:0000256" key="1">
    <source>
        <dbReference type="ARBA" id="ARBA00007435"/>
    </source>
</evidence>
<protein>
    <recommendedName>
        <fullName evidence="3">GIY-YIG domain-containing protein</fullName>
    </recommendedName>
</protein>
<evidence type="ECO:0000259" key="3">
    <source>
        <dbReference type="PROSITE" id="PS50164"/>
    </source>
</evidence>
<gene>
    <name evidence="4" type="ORF">A3A74_03580</name>
</gene>
<dbReference type="PROSITE" id="PS50164">
    <property type="entry name" value="GIY_YIG"/>
    <property type="match status" value="1"/>
</dbReference>
<comment type="caution">
    <text evidence="4">The sequence shown here is derived from an EMBL/GenBank/DDBJ whole genome shotgun (WGS) entry which is preliminary data.</text>
</comment>
<dbReference type="PANTHER" id="PTHR34477:SF5">
    <property type="entry name" value="BSL5627 PROTEIN"/>
    <property type="match status" value="1"/>
</dbReference>
<proteinExistence type="inferred from homology"/>
<dbReference type="InterPro" id="IPR000305">
    <property type="entry name" value="GIY-YIG_endonuc"/>
</dbReference>
<dbReference type="Pfam" id="PF01541">
    <property type="entry name" value="GIY-YIG"/>
    <property type="match status" value="1"/>
</dbReference>
<dbReference type="PANTHER" id="PTHR34477">
    <property type="entry name" value="UPF0213 PROTEIN YHBQ"/>
    <property type="match status" value="1"/>
</dbReference>
<comment type="similarity">
    <text evidence="1">Belongs to the UPF0213 family.</text>
</comment>
<reference evidence="4 5" key="1">
    <citation type="journal article" date="2016" name="Nat. Commun.">
        <title>Thousands of microbial genomes shed light on interconnected biogeochemical processes in an aquifer system.</title>
        <authorList>
            <person name="Anantharaman K."/>
            <person name="Brown C.T."/>
            <person name="Hug L.A."/>
            <person name="Sharon I."/>
            <person name="Castelle C.J."/>
            <person name="Probst A.J."/>
            <person name="Thomas B.C."/>
            <person name="Singh A."/>
            <person name="Wilkins M.J."/>
            <person name="Karaoz U."/>
            <person name="Brodie E.L."/>
            <person name="Williams K.H."/>
            <person name="Hubbard S.S."/>
            <person name="Banfield J.F."/>
        </authorList>
    </citation>
    <scope>NUCLEOTIDE SEQUENCE [LARGE SCALE GENOMIC DNA]</scope>
</reference>